<proteinExistence type="predicted"/>
<dbReference type="AlphaFoldDB" id="A0A428GXP4"/>
<gene>
    <name evidence="1" type="ORF">D8792_09370</name>
</gene>
<dbReference type="Proteomes" id="UP000270868">
    <property type="component" value="Unassembled WGS sequence"/>
</dbReference>
<protein>
    <submittedName>
        <fullName evidence="1">Uncharacterized protein</fullName>
    </submittedName>
</protein>
<accession>A0A428GXP4</accession>
<comment type="caution">
    <text evidence="1">The sequence shown here is derived from an EMBL/GenBank/DDBJ whole genome shotgun (WGS) entry which is preliminary data.</text>
</comment>
<evidence type="ECO:0000313" key="2">
    <source>
        <dbReference type="Proteomes" id="UP000270868"/>
    </source>
</evidence>
<dbReference type="EMBL" id="RJPS01000013">
    <property type="protein sequence ID" value="RSJ88439.1"/>
    <property type="molecule type" value="Genomic_DNA"/>
</dbReference>
<dbReference type="RefSeq" id="WP_125373868.1">
    <property type="nucleotide sequence ID" value="NZ_CAUUYS010000006.1"/>
</dbReference>
<evidence type="ECO:0000313" key="1">
    <source>
        <dbReference type="EMBL" id="RSJ88439.1"/>
    </source>
</evidence>
<sequence length="73" mass="8453">MQNIEQRRLILDWERDNWRLGNVYKNNLAKKPVEVVRNELENLRKSTEGVSFEVVPKGGKLIGGDKIVTFKKG</sequence>
<organism evidence="1 2">
    <name type="scientific">Streptococcus cristatus</name>
    <dbReference type="NCBI Taxonomy" id="45634"/>
    <lineage>
        <taxon>Bacteria</taxon>
        <taxon>Bacillati</taxon>
        <taxon>Bacillota</taxon>
        <taxon>Bacilli</taxon>
        <taxon>Lactobacillales</taxon>
        <taxon>Streptococcaceae</taxon>
        <taxon>Streptococcus</taxon>
    </lineage>
</organism>
<name>A0A428GXP4_STRCR</name>
<reference evidence="1 2" key="1">
    <citation type="submission" date="2018-11" db="EMBL/GenBank/DDBJ databases">
        <title>Species Designations Belie Phenotypic and Genotypic Heterogeneity in Oral Streptococci.</title>
        <authorList>
            <person name="Velsko I."/>
        </authorList>
    </citation>
    <scope>NUCLEOTIDE SEQUENCE [LARGE SCALE GENOMIC DNA]</scope>
    <source>
        <strain evidence="1 2">A52</strain>
    </source>
</reference>